<organism evidence="9 10">
    <name type="scientific">Penicillium alfredii</name>
    <dbReference type="NCBI Taxonomy" id="1506179"/>
    <lineage>
        <taxon>Eukaryota</taxon>
        <taxon>Fungi</taxon>
        <taxon>Dikarya</taxon>
        <taxon>Ascomycota</taxon>
        <taxon>Pezizomycotina</taxon>
        <taxon>Eurotiomycetes</taxon>
        <taxon>Eurotiomycetidae</taxon>
        <taxon>Eurotiales</taxon>
        <taxon>Aspergillaceae</taxon>
        <taxon>Penicillium</taxon>
    </lineage>
</organism>
<evidence type="ECO:0000256" key="5">
    <source>
        <dbReference type="ARBA" id="ARBA00038749"/>
    </source>
</evidence>
<reference evidence="9" key="2">
    <citation type="journal article" date="2023" name="IMA Fungus">
        <title>Comparative genomic study of the Penicillium genus elucidates a diverse pangenome and 15 lateral gene transfer events.</title>
        <authorList>
            <person name="Petersen C."/>
            <person name="Sorensen T."/>
            <person name="Nielsen M.R."/>
            <person name="Sondergaard T.E."/>
            <person name="Sorensen J.L."/>
            <person name="Fitzpatrick D.A."/>
            <person name="Frisvad J.C."/>
            <person name="Nielsen K.L."/>
        </authorList>
    </citation>
    <scope>NUCLEOTIDE SEQUENCE</scope>
    <source>
        <strain evidence="9">IBT 34128</strain>
    </source>
</reference>
<keyword evidence="1 7" id="KW-0853">WD repeat</keyword>
<dbReference type="SMART" id="SM00320">
    <property type="entry name" value="WD40"/>
    <property type="match status" value="5"/>
</dbReference>
<evidence type="ECO:0000256" key="2">
    <source>
        <dbReference type="ARBA" id="ARBA00022737"/>
    </source>
</evidence>
<dbReference type="OrthoDB" id="7668193at2759"/>
<dbReference type="InterPro" id="IPR001680">
    <property type="entry name" value="WD40_rpt"/>
</dbReference>
<feature type="region of interest" description="Disordered" evidence="8">
    <location>
        <begin position="151"/>
        <end position="182"/>
    </location>
</feature>
<keyword evidence="2" id="KW-0677">Repeat</keyword>
<dbReference type="InterPro" id="IPR015943">
    <property type="entry name" value="WD40/YVTN_repeat-like_dom_sf"/>
</dbReference>
<dbReference type="InterPro" id="IPR019775">
    <property type="entry name" value="WD40_repeat_CS"/>
</dbReference>
<dbReference type="PANTHER" id="PTHR19854">
    <property type="entry name" value="TRANSDUCIN BETA-LIKE 3"/>
    <property type="match status" value="1"/>
</dbReference>
<name>A0A9W9K3Y2_9EURO</name>
<evidence type="ECO:0000313" key="9">
    <source>
        <dbReference type="EMBL" id="KAJ5091905.1"/>
    </source>
</evidence>
<evidence type="ECO:0000256" key="4">
    <source>
        <dbReference type="ARBA" id="ARBA00037931"/>
    </source>
</evidence>
<feature type="region of interest" description="Disordered" evidence="8">
    <location>
        <begin position="398"/>
        <end position="426"/>
    </location>
</feature>
<accession>A0A9W9K3Y2</accession>
<sequence>METIAGSQKSPTPVYILRGHAAPIHALYVFNHNLRLVSGDANGWIVIWDLVTKRPVTVWKAHEGAVLEVKGLMAGAGVTEIYTHGRDHKLCVWKLRAKDEAFLDKTLPVDVTESAQLSNKSQPWLLHSLPVNALNFCAFSMTFLHADTGSCSPETPQGNNDPLVSQSRESESPCENGSQPTERPSILFAVPNALDSGGVDIFHLPSERRLCTIPSDPSTKTGMVMAVSLFVSTPGDLYAASAYEDGHVMVFVHRGPLRLPSLEQSWNNTSAWRWEKLYASRPHTQPVLSIDVSPIHEYFISSAADALLIKHPIPSPGSAGFIPSASINEDLPLKTVNTKHSGQQGLRIRSDGKVFATAGWDSRVRVYSSKTMKELAVLKWHKDGCYAVAFGGIEKDPSPVSSSLGRVEPSTQETAQHTSGEQVPSTTHDYSLATIHHQRNQKIQQTHWLAAGSKDGKISLWDIY</sequence>
<proteinExistence type="inferred from homology"/>
<dbReference type="SUPFAM" id="SSF50978">
    <property type="entry name" value="WD40 repeat-like"/>
    <property type="match status" value="1"/>
</dbReference>
<comment type="subunit">
    <text evidence="5">Component of the ASTRA chromatin remodeling machinery complex.</text>
</comment>
<dbReference type="PANTHER" id="PTHR19854:SF1">
    <property type="entry name" value="GUANINE NUCLEOTIDE-BINDING PROTEIN SUBUNIT BETA-LIKE PROTEIN 1"/>
    <property type="match status" value="1"/>
</dbReference>
<dbReference type="Gene3D" id="2.130.10.10">
    <property type="entry name" value="YVTN repeat-like/Quinoprotein amine dehydrogenase"/>
    <property type="match status" value="3"/>
</dbReference>
<dbReference type="InterPro" id="IPR036322">
    <property type="entry name" value="WD40_repeat_dom_sf"/>
</dbReference>
<comment type="function">
    <text evidence="3">Component of the ASTRA complex involved in chromatin remodeling.</text>
</comment>
<evidence type="ECO:0000256" key="8">
    <source>
        <dbReference type="SAM" id="MobiDB-lite"/>
    </source>
</evidence>
<evidence type="ECO:0000256" key="7">
    <source>
        <dbReference type="PROSITE-ProRule" id="PRU00221"/>
    </source>
</evidence>
<dbReference type="PROSITE" id="PS00678">
    <property type="entry name" value="WD_REPEATS_1"/>
    <property type="match status" value="2"/>
</dbReference>
<dbReference type="Proteomes" id="UP001141434">
    <property type="component" value="Unassembled WGS sequence"/>
</dbReference>
<evidence type="ECO:0000256" key="3">
    <source>
        <dbReference type="ARBA" id="ARBA00037338"/>
    </source>
</evidence>
<feature type="repeat" description="WD" evidence="7">
    <location>
        <begin position="449"/>
        <end position="464"/>
    </location>
</feature>
<dbReference type="Pfam" id="PF00400">
    <property type="entry name" value="WD40"/>
    <property type="match status" value="3"/>
</dbReference>
<dbReference type="AlphaFoldDB" id="A0A9W9K3Y2"/>
<gene>
    <name evidence="9" type="ORF">NUU61_006775</name>
</gene>
<protein>
    <recommendedName>
        <fullName evidence="6">ASTRA-associated protein 1</fullName>
    </recommendedName>
</protein>
<keyword evidence="10" id="KW-1185">Reference proteome</keyword>
<comment type="similarity">
    <text evidence="4">Belongs to the WD repeat ASA1 family.</text>
</comment>
<dbReference type="RefSeq" id="XP_056510102.1">
    <property type="nucleotide sequence ID" value="XM_056657302.1"/>
</dbReference>
<evidence type="ECO:0000313" key="10">
    <source>
        <dbReference type="Proteomes" id="UP001141434"/>
    </source>
</evidence>
<dbReference type="EMBL" id="JAPMSZ010000009">
    <property type="protein sequence ID" value="KAJ5091905.1"/>
    <property type="molecule type" value="Genomic_DNA"/>
</dbReference>
<dbReference type="PROSITE" id="PS50082">
    <property type="entry name" value="WD_REPEATS_2"/>
    <property type="match status" value="2"/>
</dbReference>
<dbReference type="GeneID" id="81396471"/>
<feature type="compositionally biased region" description="Polar residues" evidence="8">
    <location>
        <begin position="399"/>
        <end position="426"/>
    </location>
</feature>
<comment type="caution">
    <text evidence="9">The sequence shown here is derived from an EMBL/GenBank/DDBJ whole genome shotgun (WGS) entry which is preliminary data.</text>
</comment>
<evidence type="ECO:0000256" key="1">
    <source>
        <dbReference type="ARBA" id="ARBA00022574"/>
    </source>
</evidence>
<evidence type="ECO:0000256" key="6">
    <source>
        <dbReference type="ARBA" id="ARBA00040563"/>
    </source>
</evidence>
<reference evidence="9" key="1">
    <citation type="submission" date="2022-11" db="EMBL/GenBank/DDBJ databases">
        <authorList>
            <person name="Petersen C."/>
        </authorList>
    </citation>
    <scope>NUCLEOTIDE SEQUENCE</scope>
    <source>
        <strain evidence="9">IBT 34128</strain>
    </source>
</reference>
<feature type="repeat" description="WD" evidence="7">
    <location>
        <begin position="17"/>
        <end position="58"/>
    </location>
</feature>